<reference evidence="1" key="1">
    <citation type="submission" date="2017-04" db="EMBL/GenBank/DDBJ databases">
        <title>Complete Genome Sequences of Twelve Strains of a Stable Defined Moderately Diverse Mouse Microbiota 2 (sDMDMm2).</title>
        <authorList>
            <person name="Uchimura Y."/>
            <person name="Wyss M."/>
            <person name="Brugiroux S."/>
            <person name="Limenitakis J.P."/>
            <person name="Stecher B."/>
            <person name="McCoy K.D."/>
            <person name="Macpherson A.J."/>
        </authorList>
    </citation>
    <scope>NUCLEOTIDE SEQUENCE</scope>
    <source>
        <strain evidence="1">YL58</strain>
    </source>
</reference>
<dbReference type="InterPro" id="IPR023214">
    <property type="entry name" value="HAD_sf"/>
</dbReference>
<dbReference type="PANTHER" id="PTHR18901:SF38">
    <property type="entry name" value="PSEUDOURIDINE-5'-PHOSPHATASE"/>
    <property type="match status" value="1"/>
</dbReference>
<dbReference type="InterPro" id="IPR036412">
    <property type="entry name" value="HAD-like_sf"/>
</dbReference>
<evidence type="ECO:0000313" key="2">
    <source>
        <dbReference type="Proteomes" id="UP000092574"/>
    </source>
</evidence>
<dbReference type="KEGG" id="byl:A4V09_04620"/>
<dbReference type="SFLD" id="SFLDG01129">
    <property type="entry name" value="C1.5:_HAD__Beta-PGM__Phosphata"/>
    <property type="match status" value="1"/>
</dbReference>
<dbReference type="Gene3D" id="1.10.150.240">
    <property type="entry name" value="Putative phosphatase, domain 2"/>
    <property type="match status" value="1"/>
</dbReference>
<dbReference type="AlphaFoldDB" id="A0A1C7I671"/>
<dbReference type="NCBIfam" id="TIGR01509">
    <property type="entry name" value="HAD-SF-IA-v3"/>
    <property type="match status" value="1"/>
</dbReference>
<dbReference type="OrthoDB" id="9797743at2"/>
<keyword evidence="2" id="KW-1185">Reference proteome</keyword>
<dbReference type="Proteomes" id="UP000092574">
    <property type="component" value="Chromosome"/>
</dbReference>
<dbReference type="InterPro" id="IPR023198">
    <property type="entry name" value="PGP-like_dom2"/>
</dbReference>
<dbReference type="SFLD" id="SFLDS00003">
    <property type="entry name" value="Haloacid_Dehalogenase"/>
    <property type="match status" value="1"/>
</dbReference>
<dbReference type="PRINTS" id="PR00413">
    <property type="entry name" value="HADHALOGNASE"/>
</dbReference>
<dbReference type="InterPro" id="IPR006439">
    <property type="entry name" value="HAD-SF_hydro_IA"/>
</dbReference>
<evidence type="ECO:0000313" key="1">
    <source>
        <dbReference type="EMBL" id="ANU75106.1"/>
    </source>
</evidence>
<proteinExistence type="predicted"/>
<dbReference type="Pfam" id="PF00702">
    <property type="entry name" value="Hydrolase"/>
    <property type="match status" value="1"/>
</dbReference>
<dbReference type="STRING" id="1796616.A4V09_04620"/>
<dbReference type="SUPFAM" id="SSF56784">
    <property type="entry name" value="HAD-like"/>
    <property type="match status" value="1"/>
</dbReference>
<dbReference type="RefSeq" id="WP_065541321.1">
    <property type="nucleotide sequence ID" value="NZ_CP015405.2"/>
</dbReference>
<name>A0A1C7I671_9FIRM</name>
<organism evidence="1 2">
    <name type="scientific">Blautia pseudococcoides</name>
    <dbReference type="NCBI Taxonomy" id="1796616"/>
    <lineage>
        <taxon>Bacteria</taxon>
        <taxon>Bacillati</taxon>
        <taxon>Bacillota</taxon>
        <taxon>Clostridia</taxon>
        <taxon>Lachnospirales</taxon>
        <taxon>Lachnospiraceae</taxon>
        <taxon>Blautia</taxon>
    </lineage>
</organism>
<dbReference type="EMBL" id="CP015405">
    <property type="protein sequence ID" value="ANU75106.1"/>
    <property type="molecule type" value="Genomic_DNA"/>
</dbReference>
<protein>
    <submittedName>
        <fullName evidence="1">Phosphoglycolate phosphatase</fullName>
    </submittedName>
</protein>
<gene>
    <name evidence="1" type="ORF">A4V09_04620</name>
</gene>
<accession>A0A1C7I671</accession>
<dbReference type="SFLD" id="SFLDG01135">
    <property type="entry name" value="C1.5.6:_HAD__Beta-PGM__Phospha"/>
    <property type="match status" value="1"/>
</dbReference>
<dbReference type="PANTHER" id="PTHR18901">
    <property type="entry name" value="2-DEOXYGLUCOSE-6-PHOSPHATE PHOSPHATASE 2"/>
    <property type="match status" value="1"/>
</dbReference>
<dbReference type="Gene3D" id="3.40.50.1000">
    <property type="entry name" value="HAD superfamily/HAD-like"/>
    <property type="match status" value="1"/>
</dbReference>
<sequence>MNIKAVIFDMDGLMFDTERLMKAGWEEASREMGFTLTEYHLSQMRGGTRERSSKLFEEWFQGTVDYDQGRAIRTRYQKEYIEKHGVPVKKGLMELFTYLKEHEIPAAVATSTPRCDASRYWDMAGVTTYIAASVCGDEVQNGKPDPEIFLTAAEKLQTPPKQCLILEDSLNGIRAAKAAGARSCMVPDLTPAVDEIRPFCDIICEDLSQVIPYLDSCGSFLQSP</sequence>